<name>A0ACC1YVR7_MELAZ</name>
<evidence type="ECO:0000313" key="1">
    <source>
        <dbReference type="EMBL" id="KAJ4727258.1"/>
    </source>
</evidence>
<organism evidence="1 2">
    <name type="scientific">Melia azedarach</name>
    <name type="common">Chinaberry tree</name>
    <dbReference type="NCBI Taxonomy" id="155640"/>
    <lineage>
        <taxon>Eukaryota</taxon>
        <taxon>Viridiplantae</taxon>
        <taxon>Streptophyta</taxon>
        <taxon>Embryophyta</taxon>
        <taxon>Tracheophyta</taxon>
        <taxon>Spermatophyta</taxon>
        <taxon>Magnoliopsida</taxon>
        <taxon>eudicotyledons</taxon>
        <taxon>Gunneridae</taxon>
        <taxon>Pentapetalae</taxon>
        <taxon>rosids</taxon>
        <taxon>malvids</taxon>
        <taxon>Sapindales</taxon>
        <taxon>Meliaceae</taxon>
        <taxon>Melia</taxon>
    </lineage>
</organism>
<reference evidence="1 2" key="1">
    <citation type="journal article" date="2023" name="Science">
        <title>Complex scaffold remodeling in plant triterpene biosynthesis.</title>
        <authorList>
            <person name="De La Pena R."/>
            <person name="Hodgson H."/>
            <person name="Liu J.C."/>
            <person name="Stephenson M.J."/>
            <person name="Martin A.C."/>
            <person name="Owen C."/>
            <person name="Harkess A."/>
            <person name="Leebens-Mack J."/>
            <person name="Jimenez L.E."/>
            <person name="Osbourn A."/>
            <person name="Sattely E.S."/>
        </authorList>
    </citation>
    <scope>NUCLEOTIDE SEQUENCE [LARGE SCALE GENOMIC DNA]</scope>
    <source>
        <strain evidence="2">cv. JPN11</strain>
        <tissue evidence="1">Leaf</tissue>
    </source>
</reference>
<keyword evidence="2" id="KW-1185">Reference proteome</keyword>
<dbReference type="EMBL" id="CM051394">
    <property type="protein sequence ID" value="KAJ4727258.1"/>
    <property type="molecule type" value="Genomic_DNA"/>
</dbReference>
<proteinExistence type="predicted"/>
<accession>A0ACC1YVR7</accession>
<sequence>MFGESISESDLALLDSIRHHLLDDDFEFEDFSFKFPILENIVESDFDLLQNLLDDDDRFDVPAVSSPIETNSSNALVYSPSSSFNSFFVAEKLEDFPLLPVSNNTKNNDTTPPPPPTTLSHKDGSNVGWISFDQVEEASETTRKTAAREAYAQSKAVHYRGVRTRPWGKYAAEIRDPKKNGARVWLGTYDTPEGAALAYDKAAFEMRGSKAKLNFPHLLGKVNFKPVRAGNKRGSPEPSSSNSSSTTSCSSSSSTSQEDSSKPKRKKSNGPITEARLN</sequence>
<comment type="caution">
    <text evidence="1">The sequence shown here is derived from an EMBL/GenBank/DDBJ whole genome shotgun (WGS) entry which is preliminary data.</text>
</comment>
<evidence type="ECO:0000313" key="2">
    <source>
        <dbReference type="Proteomes" id="UP001164539"/>
    </source>
</evidence>
<dbReference type="Proteomes" id="UP001164539">
    <property type="component" value="Chromosome 1"/>
</dbReference>
<protein>
    <submittedName>
        <fullName evidence="1">Ethylene-responsive transcription factor</fullName>
    </submittedName>
</protein>
<gene>
    <name evidence="1" type="ORF">OWV82_000382</name>
</gene>